<dbReference type="EMBL" id="AGCK01000055">
    <property type="protein sequence ID" value="EHM53831.1"/>
    <property type="molecule type" value="Genomic_DNA"/>
</dbReference>
<proteinExistence type="predicted"/>
<accession>G9YMU8</accession>
<evidence type="ECO:0000313" key="2">
    <source>
        <dbReference type="Proteomes" id="UP000004459"/>
    </source>
</evidence>
<dbReference type="Proteomes" id="UP000004459">
    <property type="component" value="Unassembled WGS sequence"/>
</dbReference>
<dbReference type="HOGENOM" id="CLU_3007653_0_0_9"/>
<name>G9YMU8_FLAPL</name>
<dbReference type="AlphaFoldDB" id="G9YMU8"/>
<reference evidence="1 2" key="1">
    <citation type="submission" date="2011-08" db="EMBL/GenBank/DDBJ databases">
        <authorList>
            <person name="Weinstock G."/>
            <person name="Sodergren E."/>
            <person name="Clifton S."/>
            <person name="Fulton L."/>
            <person name="Fulton B."/>
            <person name="Courtney L."/>
            <person name="Fronick C."/>
            <person name="Harrison M."/>
            <person name="Strong C."/>
            <person name="Farmer C."/>
            <person name="Delahaunty K."/>
            <person name="Markovic C."/>
            <person name="Hall O."/>
            <person name="Minx P."/>
            <person name="Tomlinson C."/>
            <person name="Mitreva M."/>
            <person name="Hou S."/>
            <person name="Chen J."/>
            <person name="Wollam A."/>
            <person name="Pepin K.H."/>
            <person name="Johnson M."/>
            <person name="Bhonagiri V."/>
            <person name="Zhang X."/>
            <person name="Suruliraj S."/>
            <person name="Warren W."/>
            <person name="Chinwalla A."/>
            <person name="Mardis E.R."/>
            <person name="Wilson R.K."/>
        </authorList>
    </citation>
    <scope>NUCLEOTIDE SEQUENCE [LARGE SCALE GENOMIC DNA]</scope>
    <source>
        <strain evidence="1 2">ATCC 29863</strain>
    </source>
</reference>
<gene>
    <name evidence="1" type="ORF">HMPREF0372_00820</name>
</gene>
<evidence type="ECO:0000313" key="1">
    <source>
        <dbReference type="EMBL" id="EHM53831.1"/>
    </source>
</evidence>
<sequence>MEVQLFCFVDPETTSLCDLAQAWAVSASTAHAAPARRMIGAFLHADAMQWKKVVLT</sequence>
<protein>
    <submittedName>
        <fullName evidence="1">Uncharacterized protein</fullName>
    </submittedName>
</protein>
<comment type="caution">
    <text evidence="1">The sequence shown here is derived from an EMBL/GenBank/DDBJ whole genome shotgun (WGS) entry which is preliminary data.</text>
</comment>
<organism evidence="1 2">
    <name type="scientific">Flavonifractor plautii ATCC 29863</name>
    <dbReference type="NCBI Taxonomy" id="411475"/>
    <lineage>
        <taxon>Bacteria</taxon>
        <taxon>Bacillati</taxon>
        <taxon>Bacillota</taxon>
        <taxon>Clostridia</taxon>
        <taxon>Eubacteriales</taxon>
        <taxon>Oscillospiraceae</taxon>
        <taxon>Flavonifractor</taxon>
    </lineage>
</organism>